<evidence type="ECO:0000313" key="12">
    <source>
        <dbReference type="EMBL" id="BET44702.1"/>
    </source>
</evidence>
<evidence type="ECO:0000256" key="5">
    <source>
        <dbReference type="ARBA" id="ARBA00022695"/>
    </source>
</evidence>
<keyword evidence="7 10" id="KW-0460">Magnesium</keyword>
<dbReference type="FunFam" id="3.90.550.10:FF:000023">
    <property type="entry name" value="Glucose-1-phosphate thymidylyltransferase"/>
    <property type="match status" value="1"/>
</dbReference>
<dbReference type="PANTHER" id="PTHR43532">
    <property type="entry name" value="GLUCOSE-1-PHOSPHATE THYMIDYLYLTRANSFERASE"/>
    <property type="match status" value="1"/>
</dbReference>
<accession>A0AAT9G4U0</accession>
<dbReference type="SUPFAM" id="SSF53448">
    <property type="entry name" value="Nucleotide-diphospho-sugar transferases"/>
    <property type="match status" value="1"/>
</dbReference>
<dbReference type="InterPro" id="IPR029044">
    <property type="entry name" value="Nucleotide-diphossugar_trans"/>
</dbReference>
<reference evidence="12" key="1">
    <citation type="journal article" date="2023" name="Front. Microbiol.">
        <title>Genome analysis of Candidatus Aschnera chinzeii, the bacterial endosymbiont of the blood-sucking bat fly Penicillidia jenynsii (Insecta: Diptera: Nycteribiidae).</title>
        <authorList>
            <person name="Koga R."/>
            <person name="Moriyama M."/>
            <person name="Nozaki T."/>
            <person name="Fukatsu T."/>
        </authorList>
    </citation>
    <scope>NUCLEOTIDE SEQUENCE</scope>
    <source>
        <strain evidence="12">Kw-01</strain>
    </source>
</reference>
<dbReference type="PANTHER" id="PTHR43532:SF4">
    <property type="entry name" value="GLUCOSE-1-PHOSPHATE THYMIDYLYLTRANSFERASE 2"/>
    <property type="match status" value="1"/>
</dbReference>
<comment type="cofactor">
    <cofactor evidence="1">
        <name>Mg(2+)</name>
        <dbReference type="ChEBI" id="CHEBI:18420"/>
    </cofactor>
</comment>
<dbReference type="EMBL" id="AP028961">
    <property type="protein sequence ID" value="BET44702.1"/>
    <property type="molecule type" value="Genomic_DNA"/>
</dbReference>
<evidence type="ECO:0000256" key="6">
    <source>
        <dbReference type="ARBA" id="ARBA00022723"/>
    </source>
</evidence>
<dbReference type="NCBIfam" id="TIGR01207">
    <property type="entry name" value="rmlA"/>
    <property type="match status" value="1"/>
</dbReference>
<evidence type="ECO:0000256" key="8">
    <source>
        <dbReference type="ARBA" id="ARBA00037065"/>
    </source>
</evidence>
<dbReference type="Pfam" id="PF00483">
    <property type="entry name" value="NTP_transferase"/>
    <property type="match status" value="1"/>
</dbReference>
<evidence type="ECO:0000256" key="1">
    <source>
        <dbReference type="ARBA" id="ARBA00001946"/>
    </source>
</evidence>
<dbReference type="InterPro" id="IPR005907">
    <property type="entry name" value="G1P_thy_trans_s"/>
</dbReference>
<feature type="domain" description="Nucleotidyl transferase" evidence="11">
    <location>
        <begin position="7"/>
        <end position="243"/>
    </location>
</feature>
<dbReference type="InterPro" id="IPR005835">
    <property type="entry name" value="NTP_transferase_dom"/>
</dbReference>
<protein>
    <recommendedName>
        <fullName evidence="3 10">Glucose-1-phosphate thymidylyltransferase</fullName>
        <ecNumber evidence="3 10">2.7.7.24</ecNumber>
    </recommendedName>
</protein>
<dbReference type="AlphaFoldDB" id="A0AAT9G4U0"/>
<proteinExistence type="inferred from homology"/>
<evidence type="ECO:0000256" key="10">
    <source>
        <dbReference type="RuleBase" id="RU003706"/>
    </source>
</evidence>
<dbReference type="GO" id="GO:0046872">
    <property type="term" value="F:metal ion binding"/>
    <property type="evidence" value="ECO:0007669"/>
    <property type="project" value="UniProtKB-KW"/>
</dbReference>
<evidence type="ECO:0000256" key="2">
    <source>
        <dbReference type="ARBA" id="ARBA00010480"/>
    </source>
</evidence>
<comment type="function">
    <text evidence="8 10">Catalyzes the formation of dTDP-glucose, from dTTP and glucose 1-phosphate, as well as its pyrophosphorolysis.</text>
</comment>
<evidence type="ECO:0000259" key="11">
    <source>
        <dbReference type="Pfam" id="PF00483"/>
    </source>
</evidence>
<keyword evidence="6 10" id="KW-0479">Metal-binding</keyword>
<reference evidence="12" key="2">
    <citation type="submission" date="2023-10" db="EMBL/GenBank/DDBJ databases">
        <authorList>
            <person name="Koga R."/>
            <person name="Fukatsu T."/>
        </authorList>
    </citation>
    <scope>NUCLEOTIDE SEQUENCE</scope>
    <source>
        <strain evidence="12">Kw-01</strain>
    </source>
</reference>
<evidence type="ECO:0000256" key="3">
    <source>
        <dbReference type="ARBA" id="ARBA00012461"/>
    </source>
</evidence>
<dbReference type="Gene3D" id="3.90.550.10">
    <property type="entry name" value="Spore Coat Polysaccharide Biosynthesis Protein SpsA, Chain A"/>
    <property type="match status" value="1"/>
</dbReference>
<dbReference type="EC" id="2.7.7.24" evidence="3 10"/>
<keyword evidence="5 10" id="KW-0548">Nucleotidyltransferase</keyword>
<organism evidence="12">
    <name type="scientific">Candidatus Aschnera chinzeii</name>
    <dbReference type="NCBI Taxonomy" id="1485666"/>
    <lineage>
        <taxon>Bacteria</taxon>
        <taxon>Pseudomonadati</taxon>
        <taxon>Pseudomonadota</taxon>
        <taxon>Gammaproteobacteria</taxon>
        <taxon>Enterobacterales</taxon>
        <taxon>Enterobacteriaceae</taxon>
        <taxon>Candidatus Aschnera</taxon>
    </lineage>
</organism>
<evidence type="ECO:0000256" key="7">
    <source>
        <dbReference type="ARBA" id="ARBA00022842"/>
    </source>
</evidence>
<comment type="catalytic activity">
    <reaction evidence="9 10">
        <text>dTTP + alpha-D-glucose 1-phosphate + H(+) = dTDP-alpha-D-glucose + diphosphate</text>
        <dbReference type="Rhea" id="RHEA:15225"/>
        <dbReference type="ChEBI" id="CHEBI:15378"/>
        <dbReference type="ChEBI" id="CHEBI:33019"/>
        <dbReference type="ChEBI" id="CHEBI:37568"/>
        <dbReference type="ChEBI" id="CHEBI:57477"/>
        <dbReference type="ChEBI" id="CHEBI:58601"/>
        <dbReference type="EC" id="2.7.7.24"/>
    </reaction>
</comment>
<comment type="similarity">
    <text evidence="2 10">Belongs to the glucose-1-phosphate thymidylyltransferase family.</text>
</comment>
<sequence>MNNKIIKGIVLAAGTGTRLHPITLGVSKQLLPIYNKPMIYYPIAVLMLAGIKEILIISSPKDLKNYKYLLGNGNTFGITFTYAVQRSPNGLAEAFLIADNFIGKDSCCLILGDNIFFGNNFNKKLKIAIQQNIGATIFAYQVHNPKKFAVIEFDNNSKIISIQEKPKSPKSNWVITGLYIYNNKVLDYAKQIIPSSRGELEITAINQLYLQSNKLHVELLGRGLTWLDAGTYDSLFEASAFVKTIEKRQGYKIACLEEIAWQNGWLSDLEIKQLSKKLTKNSYSKYLQNLLYVNKR</sequence>
<gene>
    <name evidence="12" type="primary">rfbA</name>
    <name evidence="12" type="ORF">ACHINZ_3740</name>
</gene>
<name>A0AAT9G4U0_9ENTR</name>
<evidence type="ECO:0000256" key="9">
    <source>
        <dbReference type="ARBA" id="ARBA00049336"/>
    </source>
</evidence>
<evidence type="ECO:0000256" key="4">
    <source>
        <dbReference type="ARBA" id="ARBA00022679"/>
    </source>
</evidence>
<dbReference type="GO" id="GO:0008879">
    <property type="term" value="F:glucose-1-phosphate thymidylyltransferase activity"/>
    <property type="evidence" value="ECO:0007669"/>
    <property type="project" value="UniProtKB-EC"/>
</dbReference>
<keyword evidence="4 10" id="KW-0808">Transferase</keyword>
<dbReference type="CDD" id="cd02538">
    <property type="entry name" value="G1P_TT_short"/>
    <property type="match status" value="1"/>
</dbReference>